<dbReference type="InterPro" id="IPR000683">
    <property type="entry name" value="Gfo/Idh/MocA-like_OxRdtase_N"/>
</dbReference>
<evidence type="ECO:0000259" key="1">
    <source>
        <dbReference type="Pfam" id="PF01408"/>
    </source>
</evidence>
<dbReference type="Gene3D" id="3.40.50.720">
    <property type="entry name" value="NAD(P)-binding Rossmann-like Domain"/>
    <property type="match status" value="1"/>
</dbReference>
<comment type="caution">
    <text evidence="3">The sequence shown here is derived from an EMBL/GenBank/DDBJ whole genome shotgun (WGS) entry which is preliminary data.</text>
</comment>
<sequence length="342" mass="36951">MAQDNRKSIAVGIIGTGGMGTRHAGNIHRLVDGALVSAVFDTDQKNAANAAAVCDGAQIFDDPLKLIDSPTLDAVLIASPDNNHSDMTLACLKAGKPVLCEKPLATNVEDALAVVQAEMQSGKRLVSVGFMRRFDPQHAAVREAVLSGELGQPLLWKGVHRNASSAYGTSGATVLTNSAGHDMDSARFLLGEEVLEVYVRGIKTRPELHEDTRDLLILNMRMSHDKMAVGEVFVNADYGYEVSAEVVCQYGTALTQQPDKVLLRHKAHRGFYVSADWLSPFTEAYIAEDRAWIESLQNGTVFSGASAWDGYMAMAVTTACIESLHSGKIVPVNTIEKAEMYQ</sequence>
<dbReference type="RefSeq" id="WP_116224603.1">
    <property type="nucleotide sequence ID" value="NZ_AP018437.1"/>
</dbReference>
<proteinExistence type="predicted"/>
<reference evidence="3 4" key="1">
    <citation type="submission" date="2018-08" db="EMBL/GenBank/DDBJ databases">
        <title>Genomic Encyclopedia of Type Strains, Phase IV (KMG-IV): sequencing the most valuable type-strain genomes for metagenomic binning, comparative biology and taxonomic classification.</title>
        <authorList>
            <person name="Goeker M."/>
        </authorList>
    </citation>
    <scope>NUCLEOTIDE SEQUENCE [LARGE SCALE GENOMIC DNA]</scope>
    <source>
        <strain evidence="3 4">DSM 23923</strain>
    </source>
</reference>
<dbReference type="InterPro" id="IPR036291">
    <property type="entry name" value="NAD(P)-bd_dom_sf"/>
</dbReference>
<dbReference type="InterPro" id="IPR055170">
    <property type="entry name" value="GFO_IDH_MocA-like_dom"/>
</dbReference>
<dbReference type="Pfam" id="PF22725">
    <property type="entry name" value="GFO_IDH_MocA_C3"/>
    <property type="match status" value="1"/>
</dbReference>
<dbReference type="PANTHER" id="PTHR43593">
    <property type="match status" value="1"/>
</dbReference>
<dbReference type="Pfam" id="PF01408">
    <property type="entry name" value="GFO_IDH_MocA"/>
    <property type="match status" value="1"/>
</dbReference>
<organism evidence="3 4">
    <name type="scientific">Pelolinea submarina</name>
    <dbReference type="NCBI Taxonomy" id="913107"/>
    <lineage>
        <taxon>Bacteria</taxon>
        <taxon>Bacillati</taxon>
        <taxon>Chloroflexota</taxon>
        <taxon>Anaerolineae</taxon>
        <taxon>Anaerolineales</taxon>
        <taxon>Anaerolineaceae</taxon>
        <taxon>Pelolinea</taxon>
    </lineage>
</organism>
<dbReference type="PANTHER" id="PTHR43593:SF1">
    <property type="entry name" value="INOSITOL 2-DEHYDROGENASE"/>
    <property type="match status" value="1"/>
</dbReference>
<evidence type="ECO:0000313" key="4">
    <source>
        <dbReference type="Proteomes" id="UP000256388"/>
    </source>
</evidence>
<dbReference type="SUPFAM" id="SSF51735">
    <property type="entry name" value="NAD(P)-binding Rossmann-fold domains"/>
    <property type="match status" value="1"/>
</dbReference>
<dbReference type="Proteomes" id="UP000256388">
    <property type="component" value="Unassembled WGS sequence"/>
</dbReference>
<evidence type="ECO:0000313" key="3">
    <source>
        <dbReference type="EMBL" id="REG11471.1"/>
    </source>
</evidence>
<dbReference type="OrthoDB" id="9815825at2"/>
<gene>
    <name evidence="3" type="ORF">DFR64_1358</name>
</gene>
<dbReference type="EMBL" id="QUMS01000001">
    <property type="protein sequence ID" value="REG11471.1"/>
    <property type="molecule type" value="Genomic_DNA"/>
</dbReference>
<dbReference type="Gene3D" id="3.30.360.10">
    <property type="entry name" value="Dihydrodipicolinate Reductase, domain 2"/>
    <property type="match status" value="1"/>
</dbReference>
<dbReference type="GO" id="GO:0000166">
    <property type="term" value="F:nucleotide binding"/>
    <property type="evidence" value="ECO:0007669"/>
    <property type="project" value="InterPro"/>
</dbReference>
<keyword evidence="4" id="KW-1185">Reference proteome</keyword>
<protein>
    <submittedName>
        <fullName evidence="3">Myo-inositol 2-dehydrogenase/D-chiro-inositol 1-dehydrogenase</fullName>
    </submittedName>
</protein>
<evidence type="ECO:0000259" key="2">
    <source>
        <dbReference type="Pfam" id="PF22725"/>
    </source>
</evidence>
<feature type="domain" description="GFO/IDH/MocA-like oxidoreductase" evidence="2">
    <location>
        <begin position="139"/>
        <end position="253"/>
    </location>
</feature>
<dbReference type="AlphaFoldDB" id="A0A347ZRP4"/>
<name>A0A347ZRP4_9CHLR</name>
<accession>A0A347ZRP4</accession>
<dbReference type="InterPro" id="IPR050424">
    <property type="entry name" value="Gfo-Idh-MocA_inositol_DH"/>
</dbReference>
<feature type="domain" description="Gfo/Idh/MocA-like oxidoreductase N-terminal" evidence="1">
    <location>
        <begin position="10"/>
        <end position="130"/>
    </location>
</feature>
<dbReference type="SUPFAM" id="SSF55347">
    <property type="entry name" value="Glyceraldehyde-3-phosphate dehydrogenase-like, C-terminal domain"/>
    <property type="match status" value="1"/>
</dbReference>